<keyword evidence="2" id="KW-1185">Reference proteome</keyword>
<gene>
    <name evidence="1" type="ORF">SAMN04488040_2533</name>
</gene>
<reference evidence="2" key="1">
    <citation type="submission" date="2016-10" db="EMBL/GenBank/DDBJ databases">
        <authorList>
            <person name="Varghese N."/>
            <person name="Submissions S."/>
        </authorList>
    </citation>
    <scope>NUCLEOTIDE SEQUENCE [LARGE SCALE GENOMIC DNA]</scope>
    <source>
        <strain evidence="2">DSM 23422</strain>
    </source>
</reference>
<evidence type="ECO:0000313" key="2">
    <source>
        <dbReference type="Proteomes" id="UP000199239"/>
    </source>
</evidence>
<dbReference type="RefSeq" id="WP_093916739.1">
    <property type="nucleotide sequence ID" value="NZ_FPAJ01000004.1"/>
</dbReference>
<dbReference type="Proteomes" id="UP000199239">
    <property type="component" value="Unassembled WGS sequence"/>
</dbReference>
<organism evidence="1 2">
    <name type="scientific">Sulfitobacter marinus</name>
    <dbReference type="NCBI Taxonomy" id="394264"/>
    <lineage>
        <taxon>Bacteria</taxon>
        <taxon>Pseudomonadati</taxon>
        <taxon>Pseudomonadota</taxon>
        <taxon>Alphaproteobacteria</taxon>
        <taxon>Rhodobacterales</taxon>
        <taxon>Roseobacteraceae</taxon>
        <taxon>Sulfitobacter</taxon>
    </lineage>
</organism>
<dbReference type="STRING" id="394264.SAMN04488040_2533"/>
<name>A0A1I6U639_9RHOB</name>
<protein>
    <recommendedName>
        <fullName evidence="3">Antifreeze protein</fullName>
    </recommendedName>
</protein>
<dbReference type="EMBL" id="FPAJ01000004">
    <property type="protein sequence ID" value="SFS97009.1"/>
    <property type="molecule type" value="Genomic_DNA"/>
</dbReference>
<evidence type="ECO:0008006" key="3">
    <source>
        <dbReference type="Google" id="ProtNLM"/>
    </source>
</evidence>
<proteinExistence type="predicted"/>
<dbReference type="AlphaFoldDB" id="A0A1I6U639"/>
<sequence length="94" mass="10148">MNPLNLFALNAQFASLWVDTQTVMTLRILGMAGLMPHASGENSRMVKEKGPAMAQAYKSATKAAMAGGRPDQIMTAAMAPVSKKVRANRKRLTK</sequence>
<accession>A0A1I6U639</accession>
<evidence type="ECO:0000313" key="1">
    <source>
        <dbReference type="EMBL" id="SFS97009.1"/>
    </source>
</evidence>
<dbReference type="OrthoDB" id="7869201at2"/>